<evidence type="ECO:0000313" key="2">
    <source>
        <dbReference type="EMBL" id="DAE04982.1"/>
    </source>
</evidence>
<organism evidence="2">
    <name type="scientific">Siphoviridae sp. ctO0R2</name>
    <dbReference type="NCBI Taxonomy" id="2825476"/>
    <lineage>
        <taxon>Viruses</taxon>
        <taxon>Duplodnaviria</taxon>
        <taxon>Heunggongvirae</taxon>
        <taxon>Uroviricota</taxon>
        <taxon>Caudoviricetes</taxon>
    </lineage>
</organism>
<accession>A0A8S5PD38</accession>
<dbReference type="EMBL" id="BK015400">
    <property type="protein sequence ID" value="DAE04982.1"/>
    <property type="molecule type" value="Genomic_DNA"/>
</dbReference>
<feature type="coiled-coil region" evidence="1">
    <location>
        <begin position="36"/>
        <end position="88"/>
    </location>
</feature>
<proteinExistence type="predicted"/>
<reference evidence="2" key="1">
    <citation type="journal article" date="2021" name="Proc. Natl. Acad. Sci. U.S.A.">
        <title>A Catalog of Tens of Thousands of Viruses from Human Metagenomes Reveals Hidden Associations with Chronic Diseases.</title>
        <authorList>
            <person name="Tisza M.J."/>
            <person name="Buck C.B."/>
        </authorList>
    </citation>
    <scope>NUCLEOTIDE SEQUENCE</scope>
    <source>
        <strain evidence="2">CtO0R2</strain>
    </source>
</reference>
<evidence type="ECO:0000256" key="1">
    <source>
        <dbReference type="SAM" id="Coils"/>
    </source>
</evidence>
<name>A0A8S5PD38_9CAUD</name>
<protein>
    <submittedName>
        <fullName evidence="2">Uncharacterized protein</fullName>
    </submittedName>
</protein>
<sequence length="153" mass="17703">MAKIDITKIEGYDKMTPEEKLAALEAFEYEDNSFELEKYKNAASKANSEAAEWRKKHNALLSEEEQKKQANEEELTTLRAKVEAMETRRRLSSSLRVLQLPQPKLRLLRVLPTTRRWVTAMLRLLPQRAITRRPAVGTPLRKKMKGGKQHGMD</sequence>
<keyword evidence="1" id="KW-0175">Coiled coil</keyword>